<dbReference type="RefSeq" id="WP_090771600.1">
    <property type="nucleotide sequence ID" value="NZ_FMZH01000010.1"/>
</dbReference>
<evidence type="ECO:0000313" key="3">
    <source>
        <dbReference type="EMBL" id="SDE02285.1"/>
    </source>
</evidence>
<keyword evidence="4" id="KW-1185">Reference proteome</keyword>
<dbReference type="CDD" id="cd00161">
    <property type="entry name" value="beta-trefoil_Ricin-like"/>
    <property type="match status" value="1"/>
</dbReference>
<feature type="chain" id="PRO_5011695257" evidence="1">
    <location>
        <begin position="22"/>
        <end position="540"/>
    </location>
</feature>
<sequence>MRHQNLNRRMVYALFCLFVTALNFTSCKKSDPELSDLTLKNSKSQMAVGPNALLLDVNANADAAFDAYNTSFLVTSGNTQYYKEALNVSSKDYFWRQALDIQMVEDVYLRTKSAAHKTLITNLLNTFLQQNQGSGSLYDWDWNDYNDDLQWAGIAFARGYQITGNTTFLNQAKYAFNRSYDRGWTTELDGGLWWDVSHQDKSGLSNNPEMILGCYIYEATKDITYLNKSIAIYNWVKSKLYNASTGAVYENILPNGTVSSSANVYNIGAFVGAANHLHRLTGNSLYYDDAKRSVDYVRNNKTVNGILTNGTRQGTWQSEFVRALGEFVRDNNLWSTYYTWMKQNADAAWSVRRTDKNLIWNTWTANTPSDNITTALECVGGVIMQQVTPITQPAGIVNNSIYRLSPKINANSALDILGTPIGSLAEIWQWNAGPNQKFKLISADYGYYRLVPQHNTNASLDVTGANPANDTPIEIYTTQNNNSAQLFKLVYDYDGYYKLKPKCAPSSCLNVKANNPADGAKIVLWQEANGDNERFSLSMQ</sequence>
<reference evidence="4" key="1">
    <citation type="submission" date="2016-10" db="EMBL/GenBank/DDBJ databases">
        <authorList>
            <person name="Varghese N."/>
            <person name="Submissions S."/>
        </authorList>
    </citation>
    <scope>NUCLEOTIDE SEQUENCE [LARGE SCALE GENOMIC DNA]</scope>
    <source>
        <strain evidence="4">DSM 18609</strain>
    </source>
</reference>
<evidence type="ECO:0000256" key="1">
    <source>
        <dbReference type="SAM" id="SignalP"/>
    </source>
</evidence>
<gene>
    <name evidence="3" type="ORF">SAMN04488024_110121</name>
</gene>
<dbReference type="InterPro" id="IPR053169">
    <property type="entry name" value="MUG_Protein"/>
</dbReference>
<dbReference type="PANTHER" id="PTHR47791">
    <property type="entry name" value="MEIOTICALLY UP-REGULATED GENE 191 PROTEIN"/>
    <property type="match status" value="1"/>
</dbReference>
<dbReference type="Pfam" id="PF03663">
    <property type="entry name" value="Glyco_hydro_76"/>
    <property type="match status" value="1"/>
</dbReference>
<feature type="signal peptide" evidence="1">
    <location>
        <begin position="1"/>
        <end position="21"/>
    </location>
</feature>
<dbReference type="STRING" id="390242.SAMN04488024_110121"/>
<dbReference type="EMBL" id="FMZH01000010">
    <property type="protein sequence ID" value="SDE02285.1"/>
    <property type="molecule type" value="Genomic_DNA"/>
</dbReference>
<accession>A0A1G6ZKE0</accession>
<dbReference type="PANTHER" id="PTHR47791:SF3">
    <property type="entry name" value="MEIOTICALLY UP-REGULATED GENE 191 PROTEIN"/>
    <property type="match status" value="1"/>
</dbReference>
<dbReference type="PROSITE" id="PS50231">
    <property type="entry name" value="RICIN_B_LECTIN"/>
    <property type="match status" value="1"/>
</dbReference>
<dbReference type="InterPro" id="IPR035992">
    <property type="entry name" value="Ricin_B-like_lectins"/>
</dbReference>
<dbReference type="InterPro" id="IPR000772">
    <property type="entry name" value="Ricin_B_lectin"/>
</dbReference>
<dbReference type="AlphaFoldDB" id="A0A1G6ZKE0"/>
<evidence type="ECO:0000259" key="2">
    <source>
        <dbReference type="SMART" id="SM00458"/>
    </source>
</evidence>
<dbReference type="SUPFAM" id="SSF50370">
    <property type="entry name" value="Ricin B-like lectins"/>
    <property type="match status" value="1"/>
</dbReference>
<dbReference type="InterPro" id="IPR008928">
    <property type="entry name" value="6-hairpin_glycosidase_sf"/>
</dbReference>
<dbReference type="SMART" id="SM00458">
    <property type="entry name" value="RICIN"/>
    <property type="match status" value="1"/>
</dbReference>
<feature type="domain" description="Ricin B lectin" evidence="2">
    <location>
        <begin position="399"/>
        <end position="538"/>
    </location>
</feature>
<dbReference type="Pfam" id="PF14200">
    <property type="entry name" value="RicinB_lectin_2"/>
    <property type="match status" value="1"/>
</dbReference>
<dbReference type="GO" id="GO:0005975">
    <property type="term" value="P:carbohydrate metabolic process"/>
    <property type="evidence" value="ECO:0007669"/>
    <property type="project" value="InterPro"/>
</dbReference>
<dbReference type="SUPFAM" id="SSF48208">
    <property type="entry name" value="Six-hairpin glycosidases"/>
    <property type="match status" value="1"/>
</dbReference>
<proteinExistence type="predicted"/>
<protein>
    <submittedName>
        <fullName evidence="3">Predicted alpha-1,6-mannanase, GH76 family</fullName>
    </submittedName>
</protein>
<keyword evidence="1" id="KW-0732">Signal</keyword>
<dbReference type="InterPro" id="IPR005198">
    <property type="entry name" value="Glyco_hydro_76"/>
</dbReference>
<dbReference type="Gene3D" id="1.50.10.20">
    <property type="match status" value="1"/>
</dbReference>
<organism evidence="3 4">
    <name type="scientific">Pedobacter soli</name>
    <dbReference type="NCBI Taxonomy" id="390242"/>
    <lineage>
        <taxon>Bacteria</taxon>
        <taxon>Pseudomonadati</taxon>
        <taxon>Bacteroidota</taxon>
        <taxon>Sphingobacteriia</taxon>
        <taxon>Sphingobacteriales</taxon>
        <taxon>Sphingobacteriaceae</taxon>
        <taxon>Pedobacter</taxon>
    </lineage>
</organism>
<name>A0A1G6ZKE0_9SPHI</name>
<evidence type="ECO:0000313" key="4">
    <source>
        <dbReference type="Proteomes" id="UP000199455"/>
    </source>
</evidence>
<dbReference type="Gene3D" id="2.80.10.50">
    <property type="match status" value="1"/>
</dbReference>
<dbReference type="Proteomes" id="UP000199455">
    <property type="component" value="Unassembled WGS sequence"/>
</dbReference>